<dbReference type="Proteomes" id="UP000279908">
    <property type="component" value="Unassembled WGS sequence"/>
</dbReference>
<dbReference type="PANTHER" id="PTHR45569">
    <property type="entry name" value="SENSOR PROTEIN KDPD"/>
    <property type="match status" value="1"/>
</dbReference>
<dbReference type="RefSeq" id="WP_126385184.1">
    <property type="nucleotide sequence ID" value="NZ_CP041698.1"/>
</dbReference>
<feature type="domain" description="Histidine kinase" evidence="5">
    <location>
        <begin position="452"/>
        <end position="666"/>
    </location>
</feature>
<keyword evidence="3" id="KW-0812">Transmembrane</keyword>
<protein>
    <recommendedName>
        <fullName evidence="2">histidine kinase</fullName>
        <ecNumber evidence="2">2.7.13.3</ecNumber>
    </recommendedName>
</protein>
<dbReference type="PANTHER" id="PTHR45569:SF1">
    <property type="entry name" value="SENSOR PROTEIN KDPD"/>
    <property type="match status" value="1"/>
</dbReference>
<dbReference type="SMART" id="SM00388">
    <property type="entry name" value="HisKA"/>
    <property type="match status" value="1"/>
</dbReference>
<keyword evidence="3" id="KW-0472">Membrane</keyword>
<dbReference type="PROSITE" id="PS50109">
    <property type="entry name" value="HIS_KIN"/>
    <property type="match status" value="1"/>
</dbReference>
<dbReference type="InterPro" id="IPR011623">
    <property type="entry name" value="7TMR_DISM_rcpt_extracell_dom1"/>
</dbReference>
<dbReference type="GO" id="GO:0000155">
    <property type="term" value="F:phosphorelay sensor kinase activity"/>
    <property type="evidence" value="ECO:0007669"/>
    <property type="project" value="InterPro"/>
</dbReference>
<feature type="transmembrane region" description="Helical" evidence="3">
    <location>
        <begin position="343"/>
        <end position="366"/>
    </location>
</feature>
<dbReference type="InterPro" id="IPR003661">
    <property type="entry name" value="HisK_dim/P_dom"/>
</dbReference>
<dbReference type="SUPFAM" id="SSF55874">
    <property type="entry name" value="ATPase domain of HSP90 chaperone/DNA topoisomerase II/histidine kinase"/>
    <property type="match status" value="1"/>
</dbReference>
<dbReference type="CDD" id="cd00082">
    <property type="entry name" value="HisKA"/>
    <property type="match status" value="1"/>
</dbReference>
<dbReference type="InterPro" id="IPR052023">
    <property type="entry name" value="Histidine_kinase_KdpD"/>
</dbReference>
<organism evidence="6 7">
    <name type="scientific">Chlorobium phaeovibrioides</name>
    <dbReference type="NCBI Taxonomy" id="1094"/>
    <lineage>
        <taxon>Bacteria</taxon>
        <taxon>Pseudomonadati</taxon>
        <taxon>Chlorobiota</taxon>
        <taxon>Chlorobiia</taxon>
        <taxon>Chlorobiales</taxon>
        <taxon>Chlorobiaceae</taxon>
        <taxon>Chlorobium/Pelodictyon group</taxon>
        <taxon>Chlorobium</taxon>
    </lineage>
</organism>
<feature type="transmembrane region" description="Helical" evidence="3">
    <location>
        <begin position="372"/>
        <end position="394"/>
    </location>
</feature>
<evidence type="ECO:0000259" key="5">
    <source>
        <dbReference type="PROSITE" id="PS50109"/>
    </source>
</evidence>
<keyword evidence="6" id="KW-0418">Kinase</keyword>
<gene>
    <name evidence="6" type="ORF">EKD02_09250</name>
</gene>
<feature type="transmembrane region" description="Helical" evidence="3">
    <location>
        <begin position="308"/>
        <end position="331"/>
    </location>
</feature>
<feature type="transmembrane region" description="Helical" evidence="3">
    <location>
        <begin position="250"/>
        <end position="274"/>
    </location>
</feature>
<keyword evidence="4" id="KW-0732">Signal</keyword>
<keyword evidence="6" id="KW-0808">Transferase</keyword>
<feature type="transmembrane region" description="Helical" evidence="3">
    <location>
        <begin position="221"/>
        <end position="238"/>
    </location>
</feature>
<evidence type="ECO:0000256" key="3">
    <source>
        <dbReference type="SAM" id="Phobius"/>
    </source>
</evidence>
<dbReference type="EC" id="2.7.13.3" evidence="2"/>
<comment type="caution">
    <text evidence="6">The sequence shown here is derived from an EMBL/GenBank/DDBJ whole genome shotgun (WGS) entry which is preliminary data.</text>
</comment>
<dbReference type="Gene3D" id="1.10.287.130">
    <property type="match status" value="1"/>
</dbReference>
<dbReference type="SUPFAM" id="SSF47384">
    <property type="entry name" value="Homodimeric domain of signal transducing histidine kinase"/>
    <property type="match status" value="1"/>
</dbReference>
<dbReference type="Gene3D" id="3.30.565.10">
    <property type="entry name" value="Histidine kinase-like ATPase, C-terminal domain"/>
    <property type="match status" value="1"/>
</dbReference>
<evidence type="ECO:0000313" key="6">
    <source>
        <dbReference type="EMBL" id="RTY35722.1"/>
    </source>
</evidence>
<dbReference type="Pfam" id="PF02518">
    <property type="entry name" value="HATPase_c"/>
    <property type="match status" value="1"/>
</dbReference>
<dbReference type="InterPro" id="IPR036097">
    <property type="entry name" value="HisK_dim/P_sf"/>
</dbReference>
<dbReference type="EMBL" id="RXYK01000021">
    <property type="protein sequence ID" value="RTY35722.1"/>
    <property type="molecule type" value="Genomic_DNA"/>
</dbReference>
<evidence type="ECO:0000256" key="2">
    <source>
        <dbReference type="ARBA" id="ARBA00012438"/>
    </source>
</evidence>
<reference evidence="6 7" key="1">
    <citation type="submission" date="2018-12" db="EMBL/GenBank/DDBJ databases">
        <authorList>
            <person name="Lunina O.N."/>
            <person name="Grouzdev D.S."/>
            <person name="Gorlenko V.M."/>
            <person name="Savvichev A.S."/>
        </authorList>
    </citation>
    <scope>NUCLEOTIDE SEQUENCE [LARGE SCALE GENOMIC DNA]</scope>
    <source>
        <strain evidence="6 7">BrKhr-17</strain>
    </source>
</reference>
<sequence>MSLNPLKRKGMRHRALLMLAVLCLAAGCGAHAWASPLELGKKEHYSLEGHLAVLEDPAGTVGLAEAKSAYRQGKFQEIAGKFAAGYSHSVYWVRLEILPGGGFPAKGWLRLAPAVLEHMEIYLPGNHGKPVRMGSTERHPEGILRNSDFVTPVELSGDGPIVVYLRIWSHNFITLHGGICTEAHLLSCTGHTIAQESAFGAVSLMVILIALFVYRNTGWRHLLYFSIYIFILFLSMFLSRGMHFHLIPDWVRPFTAVLLKAQLGLSMFIFMLFVIELMNDDYPGRFRTYFTVLIVLAVLLLFSSPSSAFGVVASIVMTCYFSIVPLVVWFSSKIALPTRLSRVLFMAATVTIFSGFTVYFLHLMGIFPDNVFAFNALQASSLIYGLLLLPVFAIRIKSSRQQAIEQSILVTRNAEALSERIGRELREHTERLEVSIQAEQSASERMETFLTMLAHDYRSPLSVIFGNLDILNRLAPEGNNEAGTEIAKIRHAAKRLEKLMEISLVHERLQQPSEPGREEYICVHEALKRAISVAQSRWPERGFFLSASSDDAFLFGEPSHFDAAIFSIFDNAHSYSPSGSPVTITSTVSNGLVEINVSNAVELLPGTDMEELFKKYYRGTNAAGTAGAGVGLPAARNIIEQYGGEVTMTKTGELSITVTISIPVARNKEYKNNTE</sequence>
<dbReference type="InterPro" id="IPR005467">
    <property type="entry name" value="His_kinase_dom"/>
</dbReference>
<dbReference type="InterPro" id="IPR011622">
    <property type="entry name" value="7TMR_DISM_rcpt_extracell_dom2"/>
</dbReference>
<proteinExistence type="predicted"/>
<dbReference type="Pfam" id="PF00512">
    <property type="entry name" value="HisKA"/>
    <property type="match status" value="1"/>
</dbReference>
<evidence type="ECO:0000256" key="4">
    <source>
        <dbReference type="SAM" id="SignalP"/>
    </source>
</evidence>
<accession>A0A432ATH1</accession>
<dbReference type="Gene3D" id="2.60.40.2380">
    <property type="match status" value="1"/>
</dbReference>
<feature type="signal peptide" evidence="4">
    <location>
        <begin position="1"/>
        <end position="34"/>
    </location>
</feature>
<keyword evidence="3" id="KW-1133">Transmembrane helix</keyword>
<feature type="transmembrane region" description="Helical" evidence="3">
    <location>
        <begin position="197"/>
        <end position="214"/>
    </location>
</feature>
<dbReference type="GO" id="GO:0005886">
    <property type="term" value="C:plasma membrane"/>
    <property type="evidence" value="ECO:0007669"/>
    <property type="project" value="TreeGrafter"/>
</dbReference>
<dbReference type="PROSITE" id="PS51257">
    <property type="entry name" value="PROKAR_LIPOPROTEIN"/>
    <property type="match status" value="1"/>
</dbReference>
<dbReference type="SMART" id="SM00387">
    <property type="entry name" value="HATPase_c"/>
    <property type="match status" value="1"/>
</dbReference>
<feature type="chain" id="PRO_5019215603" description="histidine kinase" evidence="4">
    <location>
        <begin position="35"/>
        <end position="675"/>
    </location>
</feature>
<evidence type="ECO:0000256" key="1">
    <source>
        <dbReference type="ARBA" id="ARBA00000085"/>
    </source>
</evidence>
<feature type="transmembrane region" description="Helical" evidence="3">
    <location>
        <begin position="286"/>
        <end position="302"/>
    </location>
</feature>
<comment type="catalytic activity">
    <reaction evidence="1">
        <text>ATP + protein L-histidine = ADP + protein N-phospho-L-histidine.</text>
        <dbReference type="EC" id="2.7.13.3"/>
    </reaction>
</comment>
<evidence type="ECO:0000313" key="7">
    <source>
        <dbReference type="Proteomes" id="UP000279908"/>
    </source>
</evidence>
<dbReference type="Pfam" id="PF07696">
    <property type="entry name" value="7TMR-DISMED2"/>
    <property type="match status" value="1"/>
</dbReference>
<dbReference type="InterPro" id="IPR003594">
    <property type="entry name" value="HATPase_dom"/>
</dbReference>
<dbReference type="AlphaFoldDB" id="A0A432ATH1"/>
<dbReference type="InterPro" id="IPR036890">
    <property type="entry name" value="HATPase_C_sf"/>
</dbReference>
<name>A0A432ATH1_CHLPH</name>
<dbReference type="Pfam" id="PF07695">
    <property type="entry name" value="7TMR-DISM_7TM"/>
    <property type="match status" value="1"/>
</dbReference>